<keyword evidence="3 9" id="KW-0813">Transport</keyword>
<dbReference type="InterPro" id="IPR013525">
    <property type="entry name" value="ABC2_TM"/>
</dbReference>
<keyword evidence="8 9" id="KW-0472">Membrane</keyword>
<dbReference type="GO" id="GO:0140359">
    <property type="term" value="F:ABC-type transporter activity"/>
    <property type="evidence" value="ECO:0007669"/>
    <property type="project" value="InterPro"/>
</dbReference>
<feature type="transmembrane region" description="Helical" evidence="9">
    <location>
        <begin position="145"/>
        <end position="168"/>
    </location>
</feature>
<dbReference type="Proteomes" id="UP000243847">
    <property type="component" value="Chromosome sequence1"/>
</dbReference>
<evidence type="ECO:0000256" key="9">
    <source>
        <dbReference type="RuleBase" id="RU361157"/>
    </source>
</evidence>
<keyword evidence="7 9" id="KW-1133">Transmembrane helix</keyword>
<evidence type="ECO:0000256" key="2">
    <source>
        <dbReference type="ARBA" id="ARBA00007783"/>
    </source>
</evidence>
<organism evidence="11 12">
    <name type="scientific">Aurantimicrobium minutum</name>
    <dbReference type="NCBI Taxonomy" id="708131"/>
    <lineage>
        <taxon>Bacteria</taxon>
        <taxon>Bacillati</taxon>
        <taxon>Actinomycetota</taxon>
        <taxon>Actinomycetes</taxon>
        <taxon>Micrococcales</taxon>
        <taxon>Microbacteriaceae</taxon>
        <taxon>Aurantimicrobium</taxon>
    </lineage>
</organism>
<evidence type="ECO:0000256" key="5">
    <source>
        <dbReference type="ARBA" id="ARBA00022519"/>
    </source>
</evidence>
<comment type="subcellular location">
    <subcellularLocation>
        <location evidence="1">Cell inner membrane</location>
        <topology evidence="1">Multi-pass membrane protein</topology>
    </subcellularLocation>
    <subcellularLocation>
        <location evidence="9">Cell membrane</location>
        <topology evidence="9">Multi-pass membrane protein</topology>
    </subcellularLocation>
</comment>
<dbReference type="PANTHER" id="PTHR30413:SF8">
    <property type="entry name" value="TRANSPORT PERMEASE PROTEIN"/>
    <property type="match status" value="1"/>
</dbReference>
<protein>
    <recommendedName>
        <fullName evidence="9">Transport permease protein</fullName>
    </recommendedName>
</protein>
<evidence type="ECO:0000256" key="3">
    <source>
        <dbReference type="ARBA" id="ARBA00022448"/>
    </source>
</evidence>
<dbReference type="AlphaFoldDB" id="A0A173LUW4"/>
<evidence type="ECO:0000256" key="4">
    <source>
        <dbReference type="ARBA" id="ARBA00022475"/>
    </source>
</evidence>
<dbReference type="EMBL" id="AP017457">
    <property type="protein sequence ID" value="BAU98715.1"/>
    <property type="molecule type" value="Genomic_DNA"/>
</dbReference>
<name>A0A173LUW4_9MICO</name>
<feature type="transmembrane region" description="Helical" evidence="9">
    <location>
        <begin position="180"/>
        <end position="197"/>
    </location>
</feature>
<evidence type="ECO:0000256" key="6">
    <source>
        <dbReference type="ARBA" id="ARBA00022692"/>
    </source>
</evidence>
<evidence type="ECO:0000313" key="11">
    <source>
        <dbReference type="EMBL" id="BAU98715.1"/>
    </source>
</evidence>
<dbReference type="GeneID" id="80451357"/>
<comment type="caution">
    <text evidence="9">Lacks conserved residue(s) required for the propagation of feature annotation.</text>
</comment>
<feature type="transmembrane region" description="Helical" evidence="9">
    <location>
        <begin position="71"/>
        <end position="97"/>
    </location>
</feature>
<dbReference type="RefSeq" id="WP_231951771.1">
    <property type="nucleotide sequence ID" value="NZ_AP017457.1"/>
</dbReference>
<dbReference type="KEGG" id="amin:AUMI_11730"/>
<dbReference type="PROSITE" id="PS51012">
    <property type="entry name" value="ABC_TM2"/>
    <property type="match status" value="1"/>
</dbReference>
<evidence type="ECO:0000313" key="12">
    <source>
        <dbReference type="Proteomes" id="UP000243847"/>
    </source>
</evidence>
<feature type="transmembrane region" description="Helical" evidence="9">
    <location>
        <begin position="35"/>
        <end position="59"/>
    </location>
</feature>
<dbReference type="InterPro" id="IPR047817">
    <property type="entry name" value="ABC2_TM_bact-type"/>
</dbReference>
<evidence type="ECO:0000256" key="1">
    <source>
        <dbReference type="ARBA" id="ARBA00004429"/>
    </source>
</evidence>
<gene>
    <name evidence="11" type="ORF">AUMI_11730</name>
</gene>
<keyword evidence="4 9" id="KW-1003">Cell membrane</keyword>
<keyword evidence="6 9" id="KW-0812">Transmembrane</keyword>
<evidence type="ECO:0000256" key="8">
    <source>
        <dbReference type="ARBA" id="ARBA00023136"/>
    </source>
</evidence>
<reference evidence="11 12" key="1">
    <citation type="journal article" date="2016" name="Genome Announc.">
        <title>Complete Genome Sequence of Aurantimicrobium minutum Type Strain KNCT, a Planktonic Ultramicrobacterium Isolated from River Water.</title>
        <authorList>
            <person name="Nakai R."/>
            <person name="Fujisawa T."/>
            <person name="Nakamura Y."/>
            <person name="Nishide H."/>
            <person name="Uchiyama I."/>
            <person name="Baba T."/>
            <person name="Toyoda A."/>
            <person name="Fujiyama A."/>
            <person name="Naganuma T."/>
            <person name="Niki H."/>
        </authorList>
    </citation>
    <scope>NUCLEOTIDE SEQUENCE [LARGE SCALE GENOMIC DNA]</scope>
    <source>
        <strain evidence="11 12">KNC</strain>
    </source>
</reference>
<feature type="domain" description="ABC transmembrane type-2" evidence="10">
    <location>
        <begin position="32"/>
        <end position="271"/>
    </location>
</feature>
<evidence type="ECO:0000256" key="7">
    <source>
        <dbReference type="ARBA" id="ARBA00022989"/>
    </source>
</evidence>
<dbReference type="Pfam" id="PF01061">
    <property type="entry name" value="ABC2_membrane"/>
    <property type="match status" value="1"/>
</dbReference>
<sequence>MKMFFLDMVNARELLLNLTLREVRGKYKRTVFGQLWSFANPLALMLVYTFVFSIVFKIQPAPGDPSGLSAFPLWLLCGLLPWLFFATSVTTGTASLVANAGLIQKVYFFRAVLPVSSILAAGYNWLFEMGILIIVLLLFGAKLWIWLPLIILTMVLLAIFAAGIAMMLSIANAYFRDVEHFLVLILQIWFFLNPIMYPMSLVQTQSDKVGPLLGTNITIYDLYQWNPMERFIVVFRELLYDNRMPSADSLIFILLASLISFAAGLLIFRKNEPKLAEVL</sequence>
<dbReference type="PANTHER" id="PTHR30413">
    <property type="entry name" value="INNER MEMBRANE TRANSPORT PERMEASE"/>
    <property type="match status" value="1"/>
</dbReference>
<feature type="transmembrane region" description="Helical" evidence="9">
    <location>
        <begin position="249"/>
        <end position="268"/>
    </location>
</feature>
<dbReference type="GO" id="GO:0015920">
    <property type="term" value="P:lipopolysaccharide transport"/>
    <property type="evidence" value="ECO:0007669"/>
    <property type="project" value="TreeGrafter"/>
</dbReference>
<evidence type="ECO:0000259" key="10">
    <source>
        <dbReference type="PROSITE" id="PS51012"/>
    </source>
</evidence>
<keyword evidence="5" id="KW-0997">Cell inner membrane</keyword>
<dbReference type="GO" id="GO:0005886">
    <property type="term" value="C:plasma membrane"/>
    <property type="evidence" value="ECO:0007669"/>
    <property type="project" value="UniProtKB-SubCell"/>
</dbReference>
<proteinExistence type="inferred from homology"/>
<accession>A0A173LUW4</accession>
<comment type="similarity">
    <text evidence="2 9">Belongs to the ABC-2 integral membrane protein family.</text>
</comment>